<organism evidence="1 2">
    <name type="scientific">Theileria orientalis</name>
    <dbReference type="NCBI Taxonomy" id="68886"/>
    <lineage>
        <taxon>Eukaryota</taxon>
        <taxon>Sar</taxon>
        <taxon>Alveolata</taxon>
        <taxon>Apicomplexa</taxon>
        <taxon>Aconoidasida</taxon>
        <taxon>Piroplasmida</taxon>
        <taxon>Theileriidae</taxon>
        <taxon>Theileria</taxon>
    </lineage>
</organism>
<protein>
    <submittedName>
        <fullName evidence="1">Uncharacterized protein</fullName>
    </submittedName>
</protein>
<dbReference type="EMBL" id="CP056069">
    <property type="protein sequence ID" value="UKK00868.2"/>
    <property type="molecule type" value="Genomic_DNA"/>
</dbReference>
<name>A0A976QUS2_THEOR</name>
<evidence type="ECO:0000313" key="1">
    <source>
        <dbReference type="EMBL" id="UKK00868.2"/>
    </source>
</evidence>
<gene>
    <name evidence="1" type="ORF">MACK_000942</name>
</gene>
<proteinExistence type="predicted"/>
<accession>A0A976QUS2</accession>
<dbReference type="AlphaFoldDB" id="A0A976QUS2"/>
<reference evidence="1" key="1">
    <citation type="submission" date="2022-07" db="EMBL/GenBank/DDBJ databases">
        <title>Evaluation of T. orientalis genome assembly methods using nanopore sequencing and analysis of variation between genomes.</title>
        <authorList>
            <person name="Yam J."/>
            <person name="Micallef M.L."/>
            <person name="Liu M."/>
            <person name="Djordjevic S.P."/>
            <person name="Bogema D.R."/>
            <person name="Jenkins C."/>
        </authorList>
    </citation>
    <scope>NUCLEOTIDE SEQUENCE</scope>
    <source>
        <strain evidence="1">Goon Nure</strain>
    </source>
</reference>
<dbReference type="Proteomes" id="UP000244811">
    <property type="component" value="Chromosome 1"/>
</dbReference>
<evidence type="ECO:0000313" key="2">
    <source>
        <dbReference type="Proteomes" id="UP000244811"/>
    </source>
</evidence>
<sequence length="112" mass="12696">MRDEDVIPMNCMILTSIVLASRLEDSMMLAVGLTHSIYLQSHSSNTLDITGPWDPDSIRKMKKLNNTSCEMEITFPNNRFCDLTLNVLETEKDSSVDQAIIKYNKVDNVLNV</sequence>